<feature type="region of interest" description="Disordered" evidence="1">
    <location>
        <begin position="207"/>
        <end position="252"/>
    </location>
</feature>
<gene>
    <name evidence="2" type="ORF">SKAU_G00266630</name>
</gene>
<keyword evidence="3" id="KW-1185">Reference proteome</keyword>
<proteinExistence type="predicted"/>
<evidence type="ECO:0000313" key="2">
    <source>
        <dbReference type="EMBL" id="KAJ8348074.1"/>
    </source>
</evidence>
<reference evidence="2" key="1">
    <citation type="journal article" date="2023" name="Science">
        <title>Genome structures resolve the early diversification of teleost fishes.</title>
        <authorList>
            <person name="Parey E."/>
            <person name="Louis A."/>
            <person name="Montfort J."/>
            <person name="Bouchez O."/>
            <person name="Roques C."/>
            <person name="Iampietro C."/>
            <person name="Lluch J."/>
            <person name="Castinel A."/>
            <person name="Donnadieu C."/>
            <person name="Desvignes T."/>
            <person name="Floi Bucao C."/>
            <person name="Jouanno E."/>
            <person name="Wen M."/>
            <person name="Mejri S."/>
            <person name="Dirks R."/>
            <person name="Jansen H."/>
            <person name="Henkel C."/>
            <person name="Chen W.J."/>
            <person name="Zahm M."/>
            <person name="Cabau C."/>
            <person name="Klopp C."/>
            <person name="Thompson A.W."/>
            <person name="Robinson-Rechavi M."/>
            <person name="Braasch I."/>
            <person name="Lecointre G."/>
            <person name="Bobe J."/>
            <person name="Postlethwait J.H."/>
            <person name="Berthelot C."/>
            <person name="Roest Crollius H."/>
            <person name="Guiguen Y."/>
        </authorList>
    </citation>
    <scope>NUCLEOTIDE SEQUENCE</scope>
    <source>
        <strain evidence="2">WJC10195</strain>
    </source>
</reference>
<sequence>MVLSSGLPAARVVCGSRSLRVPPLRSLQLHWTSTGELRVNKSRRGDFNTTGRGWKNRRRTSLCKQRVFGREVGRKRRDYHGQLSPERSCIRLAHRCSPVRHIPEKERGGKSTPVLLMANSHVRGGGRGKGLSVTSHVPKWWILGKPPDMEDSCNTSRRISSCVSSVGVQSAVEGQVEQPCKHHLRLNAALFCPRTLSDHTILGALPTLPPIRDRSMNPHNSRRSFPALKSLESPQTDVPQAHPSHRHCDRIG</sequence>
<evidence type="ECO:0000256" key="1">
    <source>
        <dbReference type="SAM" id="MobiDB-lite"/>
    </source>
</evidence>
<dbReference type="Proteomes" id="UP001152622">
    <property type="component" value="Chromosome 10"/>
</dbReference>
<organism evidence="2 3">
    <name type="scientific">Synaphobranchus kaupii</name>
    <name type="common">Kaup's arrowtooth eel</name>
    <dbReference type="NCBI Taxonomy" id="118154"/>
    <lineage>
        <taxon>Eukaryota</taxon>
        <taxon>Metazoa</taxon>
        <taxon>Chordata</taxon>
        <taxon>Craniata</taxon>
        <taxon>Vertebrata</taxon>
        <taxon>Euteleostomi</taxon>
        <taxon>Actinopterygii</taxon>
        <taxon>Neopterygii</taxon>
        <taxon>Teleostei</taxon>
        <taxon>Anguilliformes</taxon>
        <taxon>Synaphobranchidae</taxon>
        <taxon>Synaphobranchus</taxon>
    </lineage>
</organism>
<dbReference type="EMBL" id="JAINUF010000010">
    <property type="protein sequence ID" value="KAJ8348074.1"/>
    <property type="molecule type" value="Genomic_DNA"/>
</dbReference>
<dbReference type="AlphaFoldDB" id="A0A9Q1IQ72"/>
<name>A0A9Q1IQ72_SYNKA</name>
<protein>
    <submittedName>
        <fullName evidence="2">Uncharacterized protein</fullName>
    </submittedName>
</protein>
<feature type="compositionally biased region" description="Basic residues" evidence="1">
    <location>
        <begin position="243"/>
        <end position="252"/>
    </location>
</feature>
<comment type="caution">
    <text evidence="2">The sequence shown here is derived from an EMBL/GenBank/DDBJ whole genome shotgun (WGS) entry which is preliminary data.</text>
</comment>
<accession>A0A9Q1IQ72</accession>
<evidence type="ECO:0000313" key="3">
    <source>
        <dbReference type="Proteomes" id="UP001152622"/>
    </source>
</evidence>